<evidence type="ECO:0008006" key="3">
    <source>
        <dbReference type="Google" id="ProtNLM"/>
    </source>
</evidence>
<dbReference type="SUPFAM" id="SSF143100">
    <property type="entry name" value="TTHA1013/TTHA0281-like"/>
    <property type="match status" value="1"/>
</dbReference>
<protein>
    <recommendedName>
        <fullName evidence="3">HicB family protein</fullName>
    </recommendedName>
</protein>
<evidence type="ECO:0000313" key="2">
    <source>
        <dbReference type="Proteomes" id="UP000002724"/>
    </source>
</evidence>
<dbReference type="KEGG" id="pph:Ppha_0281"/>
<evidence type="ECO:0000313" key="1">
    <source>
        <dbReference type="EMBL" id="ACF42615.1"/>
    </source>
</evidence>
<dbReference type="AlphaFoldDB" id="B4SBU0"/>
<dbReference type="HOGENOM" id="CLU_134927_2_1_10"/>
<dbReference type="STRING" id="324925.Ppha_0281"/>
<proteinExistence type="predicted"/>
<name>B4SBU0_PELPB</name>
<gene>
    <name evidence="1" type="ordered locus">Ppha_0281</name>
</gene>
<organism evidence="1 2">
    <name type="scientific">Pelodictyon phaeoclathratiforme (strain DSM 5477 / BU-1)</name>
    <dbReference type="NCBI Taxonomy" id="324925"/>
    <lineage>
        <taxon>Bacteria</taxon>
        <taxon>Pseudomonadati</taxon>
        <taxon>Chlorobiota</taxon>
        <taxon>Chlorobiia</taxon>
        <taxon>Chlorobiales</taxon>
        <taxon>Chlorobiaceae</taxon>
        <taxon>Chlorobium/Pelodictyon group</taxon>
        <taxon>Pelodictyon</taxon>
    </lineage>
</organism>
<sequence length="87" mass="9883">MKDVLVFKDYTGSVHFNADDEVFFGKIEGIEDLMSFEGDSIIELKTGFEEAVNDYLEICKNNGEKNKMGDLMSELRQTSTKKHQGLL</sequence>
<reference evidence="1 2" key="1">
    <citation type="submission" date="2008-06" db="EMBL/GenBank/DDBJ databases">
        <title>Complete sequence of Pelodictyon phaeoclathratiforme BU-1.</title>
        <authorList>
            <consortium name="US DOE Joint Genome Institute"/>
            <person name="Lucas S."/>
            <person name="Copeland A."/>
            <person name="Lapidus A."/>
            <person name="Glavina del Rio T."/>
            <person name="Dalin E."/>
            <person name="Tice H."/>
            <person name="Bruce D."/>
            <person name="Goodwin L."/>
            <person name="Pitluck S."/>
            <person name="Schmutz J."/>
            <person name="Larimer F."/>
            <person name="Land M."/>
            <person name="Hauser L."/>
            <person name="Kyrpides N."/>
            <person name="Mikhailova N."/>
            <person name="Liu Z."/>
            <person name="Li T."/>
            <person name="Zhao F."/>
            <person name="Overmann J."/>
            <person name="Bryant D.A."/>
            <person name="Richardson P."/>
        </authorList>
    </citation>
    <scope>NUCLEOTIDE SEQUENCE [LARGE SCALE GENOMIC DNA]</scope>
    <source>
        <strain evidence="2">DSM 5477 / BU-1</strain>
    </source>
</reference>
<dbReference type="RefSeq" id="WP_012507111.1">
    <property type="nucleotide sequence ID" value="NC_011060.1"/>
</dbReference>
<accession>B4SBU0</accession>
<dbReference type="Proteomes" id="UP000002724">
    <property type="component" value="Chromosome"/>
</dbReference>
<dbReference type="EMBL" id="CP001110">
    <property type="protein sequence ID" value="ACF42615.1"/>
    <property type="molecule type" value="Genomic_DNA"/>
</dbReference>
<keyword evidence="2" id="KW-1185">Reference proteome</keyword>
<dbReference type="InterPro" id="IPR035069">
    <property type="entry name" value="TTHA1013/TTHA0281-like"/>
</dbReference>
<dbReference type="eggNOG" id="COG4226">
    <property type="taxonomic scope" value="Bacteria"/>
</dbReference>